<dbReference type="Proteomes" id="UP000031760">
    <property type="component" value="Chromosome"/>
</dbReference>
<dbReference type="STRING" id="1454201.NMS_2369"/>
<dbReference type="EMBL" id="AP014548">
    <property type="protein sequence ID" value="BAO56378.1"/>
    <property type="molecule type" value="Genomic_DNA"/>
</dbReference>
<evidence type="ECO:0000313" key="1">
    <source>
        <dbReference type="EMBL" id="BAO56378.1"/>
    </source>
</evidence>
<gene>
    <name evidence="1" type="ORF">NMS_2369</name>
</gene>
<dbReference type="AlphaFoldDB" id="W8VWI7"/>
<keyword evidence="2" id="KW-1185">Reference proteome</keyword>
<dbReference type="OrthoDB" id="1147123at2"/>
<evidence type="ECO:0000313" key="2">
    <source>
        <dbReference type="Proteomes" id="UP000031760"/>
    </source>
</evidence>
<name>W8VWI7_9FLAO</name>
<evidence type="ECO:0008006" key="3">
    <source>
        <dbReference type="Google" id="ProtNLM"/>
    </source>
</evidence>
<dbReference type="RefSeq" id="WP_148311387.1">
    <property type="nucleotide sequence ID" value="NZ_AP014548.1"/>
</dbReference>
<protein>
    <recommendedName>
        <fullName evidence="3">YD repeat-containing protein</fullName>
    </recommendedName>
</protein>
<organism evidence="1 2">
    <name type="scientific">Nonlabens marinus S1-08</name>
    <dbReference type="NCBI Taxonomy" id="1454201"/>
    <lineage>
        <taxon>Bacteria</taxon>
        <taxon>Pseudomonadati</taxon>
        <taxon>Bacteroidota</taxon>
        <taxon>Flavobacteriia</taxon>
        <taxon>Flavobacteriales</taxon>
        <taxon>Flavobacteriaceae</taxon>
        <taxon>Nonlabens</taxon>
    </lineage>
</organism>
<proteinExistence type="predicted"/>
<reference evidence="1 2" key="1">
    <citation type="journal article" date="2014" name="Proc. Natl. Acad. Sci. U.S.A.">
        <title>Functional characterization of flavobacteria rhodopsins reveals a unique class of light-driven chloride pump in bacteria.</title>
        <authorList>
            <person name="Yoshizawa S."/>
            <person name="Kumagai Y."/>
            <person name="Kim H."/>
            <person name="Ogura Y."/>
            <person name="Hayashi T."/>
            <person name="Iwasaki W."/>
            <person name="DeLong E.F."/>
            <person name="Kogure K."/>
        </authorList>
    </citation>
    <scope>NUCLEOTIDE SEQUENCE [LARGE SCALE GENOMIC DNA]</scope>
    <source>
        <strain evidence="1 2">S1-08</strain>
    </source>
</reference>
<dbReference type="HOGENOM" id="CLU_727283_0_0_10"/>
<sequence>MNRLIIICLLFFLQSGYGQVKDTLYGKVKELSSYVTFQDSSIQNTKLFSTEGDYGHYGFYSKEFALSRWRSWWYNTYFVHYINLKKSFNENGQLIDESWFYKNGSLVNRYKYVYDDKDRMISELEYSDYNPEEVDILNYGYKANGKLAVVLKTHIYNDYQRISLERLKYDIQDRIIRRDHINSKGEMSSSLIEYDSLKNVRKTFAYAEDRWISSGERSHTLEEYPEGMKFIQFVDSLNENENVVKRISYSERNYDNAVTPEQTSLYTYENGKLIKVVRIDDNDADYINTFKYDDKNRLTEEIRTFNDRDVPIHLNQYQYDESDQVTKLNYYDNGFGKSGPEVIIVDFEITYDDRDNWIEQKKIVNGKHLYTWRRDIEYWD</sequence>
<dbReference type="KEGG" id="nmf:NMS_2369"/>
<dbReference type="Gene3D" id="2.180.10.10">
    <property type="entry name" value="RHS repeat-associated core"/>
    <property type="match status" value="1"/>
</dbReference>
<accession>W8VWI7</accession>